<feature type="domain" description="Glucose-methanol-choline oxidoreductase N-terminal" evidence="3">
    <location>
        <begin position="37"/>
        <end position="109"/>
    </location>
</feature>
<dbReference type="InterPro" id="IPR012132">
    <property type="entry name" value="GMC_OxRdtase"/>
</dbReference>
<evidence type="ECO:0000313" key="5">
    <source>
        <dbReference type="Proteomes" id="UP000663193"/>
    </source>
</evidence>
<dbReference type="InterPro" id="IPR000172">
    <property type="entry name" value="GMC_OxRdtase_N"/>
</dbReference>
<dbReference type="GO" id="GO:0050660">
    <property type="term" value="F:flavin adenine dinucleotide binding"/>
    <property type="evidence" value="ECO:0007669"/>
    <property type="project" value="InterPro"/>
</dbReference>
<dbReference type="SUPFAM" id="SSF51905">
    <property type="entry name" value="FAD/NAD(P)-binding domain"/>
    <property type="match status" value="1"/>
</dbReference>
<evidence type="ECO:0000313" key="4">
    <source>
        <dbReference type="EMBL" id="QRC91009.1"/>
    </source>
</evidence>
<accession>A0A7U2ETW7</accession>
<evidence type="ECO:0000256" key="1">
    <source>
        <dbReference type="ARBA" id="ARBA00010790"/>
    </source>
</evidence>
<dbReference type="VEuPathDB" id="FungiDB:JI435_426290"/>
<dbReference type="Gene3D" id="3.50.50.60">
    <property type="entry name" value="FAD/NAD(P)-binding domain"/>
    <property type="match status" value="2"/>
</dbReference>
<dbReference type="AlphaFoldDB" id="A0A7U2ETW7"/>
<dbReference type="PANTHER" id="PTHR11552:SF115">
    <property type="entry name" value="DEHYDROGENASE XPTC-RELATED"/>
    <property type="match status" value="1"/>
</dbReference>
<dbReference type="PANTHER" id="PTHR11552">
    <property type="entry name" value="GLUCOSE-METHANOL-CHOLINE GMC OXIDOREDUCTASE"/>
    <property type="match status" value="1"/>
</dbReference>
<reference evidence="5" key="1">
    <citation type="journal article" date="2021" name="BMC Genomics">
        <title>Chromosome-level genome assembly and manually-curated proteome of model necrotroph Parastagonospora nodorum Sn15 reveals a genome-wide trove of candidate effector homologs, and redundancy of virulence-related functions within an accessory chromosome.</title>
        <authorList>
            <person name="Bertazzoni S."/>
            <person name="Jones D.A.B."/>
            <person name="Phan H.T."/>
            <person name="Tan K.-C."/>
            <person name="Hane J.K."/>
        </authorList>
    </citation>
    <scope>NUCLEOTIDE SEQUENCE [LARGE SCALE GENOMIC DNA]</scope>
    <source>
        <strain evidence="5">SN15 / ATCC MYA-4574 / FGSC 10173)</strain>
    </source>
</reference>
<proteinExistence type="inferred from homology"/>
<evidence type="ECO:0000259" key="3">
    <source>
        <dbReference type="Pfam" id="PF00732"/>
    </source>
</evidence>
<comment type="similarity">
    <text evidence="1">Belongs to the GMC oxidoreductase family.</text>
</comment>
<organism evidence="4 5">
    <name type="scientific">Phaeosphaeria nodorum (strain SN15 / ATCC MYA-4574 / FGSC 10173)</name>
    <name type="common">Glume blotch fungus</name>
    <name type="synonym">Parastagonospora nodorum</name>
    <dbReference type="NCBI Taxonomy" id="321614"/>
    <lineage>
        <taxon>Eukaryota</taxon>
        <taxon>Fungi</taxon>
        <taxon>Dikarya</taxon>
        <taxon>Ascomycota</taxon>
        <taxon>Pezizomycotina</taxon>
        <taxon>Dothideomycetes</taxon>
        <taxon>Pleosporomycetidae</taxon>
        <taxon>Pleosporales</taxon>
        <taxon>Pleosporineae</taxon>
        <taxon>Phaeosphaeriaceae</taxon>
        <taxon>Parastagonospora</taxon>
    </lineage>
</organism>
<protein>
    <recommendedName>
        <fullName evidence="3">Glucose-methanol-choline oxidoreductase N-terminal domain-containing protein</fullName>
    </recommendedName>
</protein>
<feature type="signal peptide" evidence="2">
    <location>
        <begin position="1"/>
        <end position="17"/>
    </location>
</feature>
<dbReference type="InterPro" id="IPR036188">
    <property type="entry name" value="FAD/NAD-bd_sf"/>
</dbReference>
<dbReference type="Pfam" id="PF00732">
    <property type="entry name" value="GMC_oxred_N"/>
    <property type="match status" value="1"/>
</dbReference>
<dbReference type="EMBL" id="CP069023">
    <property type="protein sequence ID" value="QRC91009.1"/>
    <property type="molecule type" value="Genomic_DNA"/>
</dbReference>
<gene>
    <name evidence="4" type="ORF">JI435_426290</name>
</gene>
<dbReference type="GO" id="GO:0016614">
    <property type="term" value="F:oxidoreductase activity, acting on CH-OH group of donors"/>
    <property type="evidence" value="ECO:0007669"/>
    <property type="project" value="InterPro"/>
</dbReference>
<evidence type="ECO:0000256" key="2">
    <source>
        <dbReference type="SAM" id="SignalP"/>
    </source>
</evidence>
<sequence>MALALVAVFSILAATYALPSWQNAEIKRHATDVSQEYDYIVVGGGTAGLTVANRLSEDGKPPKFMYNLTSVPQTNLNNRTFPTANGVVVGGSSAVNGQFFDRGSAEDYNN</sequence>
<dbReference type="OrthoDB" id="269227at2759"/>
<feature type="chain" id="PRO_5030878825" description="Glucose-methanol-choline oxidoreductase N-terminal domain-containing protein" evidence="2">
    <location>
        <begin position="18"/>
        <end position="110"/>
    </location>
</feature>
<name>A0A7U2ETW7_PHANO</name>
<keyword evidence="2" id="KW-0732">Signal</keyword>
<dbReference type="Gene3D" id="3.30.560.10">
    <property type="entry name" value="Glucose Oxidase, domain 3"/>
    <property type="match status" value="1"/>
</dbReference>
<keyword evidence="5" id="KW-1185">Reference proteome</keyword>
<dbReference type="Proteomes" id="UP000663193">
    <property type="component" value="Chromosome 1"/>
</dbReference>